<dbReference type="RefSeq" id="WP_207650168.1">
    <property type="nucleotide sequence ID" value="NZ_BAABFM010000009.1"/>
</dbReference>
<dbReference type="PROSITE" id="PS51093">
    <property type="entry name" value="PTS_EIIA_TYPE_1"/>
    <property type="match status" value="1"/>
</dbReference>
<dbReference type="Proteomes" id="UP000198806">
    <property type="component" value="Unassembled WGS sequence"/>
</dbReference>
<gene>
    <name evidence="8" type="ORF">SAMN04489757_1669</name>
</gene>
<reference evidence="8 9" key="1">
    <citation type="submission" date="2016-10" db="EMBL/GenBank/DDBJ databases">
        <authorList>
            <person name="de Groot N.N."/>
        </authorList>
    </citation>
    <scope>NUCLEOTIDE SEQUENCE [LARGE SCALE GENOMIC DNA]</scope>
    <source>
        <strain evidence="8 9">DSM 1283</strain>
    </source>
</reference>
<dbReference type="PANTHER" id="PTHR45008:SF1">
    <property type="entry name" value="PTS SYSTEM GLUCOSE-SPECIFIC EIIA COMPONENT"/>
    <property type="match status" value="1"/>
</dbReference>
<dbReference type="GO" id="GO:0016301">
    <property type="term" value="F:kinase activity"/>
    <property type="evidence" value="ECO:0007669"/>
    <property type="project" value="UniProtKB-KW"/>
</dbReference>
<dbReference type="CDD" id="cd00210">
    <property type="entry name" value="PTS_IIA_glc"/>
    <property type="match status" value="1"/>
</dbReference>
<evidence type="ECO:0000256" key="1">
    <source>
        <dbReference type="ARBA" id="ARBA00004496"/>
    </source>
</evidence>
<dbReference type="FunFam" id="2.70.70.10:FF:000001">
    <property type="entry name" value="PTS system glucose-specific IIA component"/>
    <property type="match status" value="1"/>
</dbReference>
<keyword evidence="2" id="KW-0813">Transport</keyword>
<feature type="domain" description="PTS EIIA type-1" evidence="7">
    <location>
        <begin position="32"/>
        <end position="136"/>
    </location>
</feature>
<evidence type="ECO:0000256" key="2">
    <source>
        <dbReference type="ARBA" id="ARBA00022448"/>
    </source>
</evidence>
<dbReference type="GO" id="GO:0005737">
    <property type="term" value="C:cytoplasm"/>
    <property type="evidence" value="ECO:0007669"/>
    <property type="project" value="UniProtKB-SubCell"/>
</dbReference>
<evidence type="ECO:0000259" key="7">
    <source>
        <dbReference type="PROSITE" id="PS51093"/>
    </source>
</evidence>
<evidence type="ECO:0000256" key="3">
    <source>
        <dbReference type="ARBA" id="ARBA00022597"/>
    </source>
</evidence>
<accession>A0A1I5J4M1</accession>
<keyword evidence="3" id="KW-0762">Sugar transport</keyword>
<dbReference type="STRING" id="1527.SAMN04489757_1669"/>
<keyword evidence="6" id="KW-0418">Kinase</keyword>
<evidence type="ECO:0000256" key="6">
    <source>
        <dbReference type="ARBA" id="ARBA00022777"/>
    </source>
</evidence>
<dbReference type="GO" id="GO:0009401">
    <property type="term" value="P:phosphoenolpyruvate-dependent sugar phosphotransferase system"/>
    <property type="evidence" value="ECO:0007669"/>
    <property type="project" value="UniProtKB-KW"/>
</dbReference>
<comment type="subcellular location">
    <subcellularLocation>
        <location evidence="1">Cytoplasm</location>
    </subcellularLocation>
</comment>
<evidence type="ECO:0000313" key="9">
    <source>
        <dbReference type="Proteomes" id="UP000198806"/>
    </source>
</evidence>
<dbReference type="PROSITE" id="PS00371">
    <property type="entry name" value="PTS_EIIA_TYPE_1_HIS"/>
    <property type="match status" value="1"/>
</dbReference>
<dbReference type="InterPro" id="IPR050890">
    <property type="entry name" value="PTS_EIIA_component"/>
</dbReference>
<dbReference type="PANTHER" id="PTHR45008">
    <property type="entry name" value="PTS SYSTEM GLUCOSE-SPECIFIC EIIA COMPONENT"/>
    <property type="match status" value="1"/>
</dbReference>
<protein>
    <submittedName>
        <fullName evidence="8">PTS system, glucose subfamily, IIA component</fullName>
    </submittedName>
</protein>
<dbReference type="EMBL" id="FOWD01000066">
    <property type="protein sequence ID" value="SFO67589.1"/>
    <property type="molecule type" value="Genomic_DNA"/>
</dbReference>
<keyword evidence="9" id="KW-1185">Reference proteome</keyword>
<dbReference type="InterPro" id="IPR001127">
    <property type="entry name" value="PTS_EIIA_1_perm"/>
</dbReference>
<dbReference type="Pfam" id="PF00358">
    <property type="entry name" value="PTS_EIIA_1"/>
    <property type="match status" value="1"/>
</dbReference>
<keyword evidence="5" id="KW-0598">Phosphotransferase system</keyword>
<dbReference type="SUPFAM" id="SSF51261">
    <property type="entry name" value="Duplicated hybrid motif"/>
    <property type="match status" value="1"/>
</dbReference>
<dbReference type="InterPro" id="IPR011055">
    <property type="entry name" value="Dup_hybrid_motif"/>
</dbReference>
<keyword evidence="4" id="KW-0808">Transferase</keyword>
<evidence type="ECO:0000256" key="4">
    <source>
        <dbReference type="ARBA" id="ARBA00022679"/>
    </source>
</evidence>
<dbReference type="NCBIfam" id="TIGR00830">
    <property type="entry name" value="PTBA"/>
    <property type="match status" value="1"/>
</dbReference>
<sequence length="161" mass="17537">MGFMKLFQNKPKEKVIFSPLNGQVIPLSNVKDPVFADGILGKGAAILPSEGRLVSPVNGTILNVFPTLHAIGIQSDDGLEILIHLGFDTVELEGKYFKSNISEGDKVSVGDLLIEFQVEEIKKAGYDITTPIVVTNSDQYETIEAIPEENIKAGEKLLIIK</sequence>
<proteinExistence type="predicted"/>
<name>A0A1I5J4M1_9FIRM</name>
<organism evidence="8 9">
    <name type="scientific">Anaerocolumna aminovalerica</name>
    <dbReference type="NCBI Taxonomy" id="1527"/>
    <lineage>
        <taxon>Bacteria</taxon>
        <taxon>Bacillati</taxon>
        <taxon>Bacillota</taxon>
        <taxon>Clostridia</taxon>
        <taxon>Lachnospirales</taxon>
        <taxon>Lachnospiraceae</taxon>
        <taxon>Anaerocolumna</taxon>
    </lineage>
</organism>
<dbReference type="Gene3D" id="2.70.70.10">
    <property type="entry name" value="Glucose Permease (Domain IIA)"/>
    <property type="match status" value="1"/>
</dbReference>
<evidence type="ECO:0000313" key="8">
    <source>
        <dbReference type="EMBL" id="SFO67589.1"/>
    </source>
</evidence>
<dbReference type="AlphaFoldDB" id="A0A1I5J4M1"/>
<evidence type="ECO:0000256" key="5">
    <source>
        <dbReference type="ARBA" id="ARBA00022683"/>
    </source>
</evidence>